<dbReference type="InterPro" id="IPR025285">
    <property type="entry name" value="DUF4145"/>
</dbReference>
<keyword evidence="2" id="KW-1133">Transmembrane helix</keyword>
<dbReference type="AlphaFoldDB" id="A0A1H2DVY9"/>
<dbReference type="Pfam" id="PF13643">
    <property type="entry name" value="DUF4145"/>
    <property type="match status" value="1"/>
</dbReference>
<name>A0A1H2DVY9_9PSED</name>
<feature type="transmembrane region" description="Helical" evidence="2">
    <location>
        <begin position="191"/>
        <end position="212"/>
    </location>
</feature>
<sequence>MAGFFKRSLSWIVALVVLLLLTGLTHMYARVTTLGYVQGYDFLIFKNAFDRLDVSNHEDGKLIKSTTNVLGSSDRALFSVAVISGNTCLENDGSNGICKLFPVRSVFESALSKNKVHTIAGKYLELNVMEDSDRRYFVFDKLQGGDLIVAETLPYLIYDDSFLSRESLFFKDIPKYLSTYDGFSLMYRKSIGAWVFLIIIIGMLFVSQEVIYRKKSYEFKRLNTDKDAIEKRLLDANESLSTILFEKDALENEISEIKLELEKIDSLSHSKADLENTLKMKMHELHKKDNLVSQVENHHLEDLNKLYNLEKELENLRNKLSNQDQDDISRQEASDLNELKSLWLNGKLTWDDRLAIEGKVSFADLDRAPFTDYIVYTSFEQWIVRACNRHKLAYPGEKLELYKQIDLLKNANIVSDKEADLLHEARIVRNNWFHSGVKPTAAFTSKVVKFLKIKNSPKIDPRV</sequence>
<feature type="coiled-coil region" evidence="1">
    <location>
        <begin position="299"/>
        <end position="326"/>
    </location>
</feature>
<dbReference type="STRING" id="364197.SAMN05216296_0074"/>
<reference evidence="5" key="1">
    <citation type="submission" date="2016-10" db="EMBL/GenBank/DDBJ databases">
        <authorList>
            <person name="Varghese N."/>
            <person name="Submissions S."/>
        </authorList>
    </citation>
    <scope>NUCLEOTIDE SEQUENCE [LARGE SCALE GENOMIC DNA]</scope>
    <source>
        <strain evidence="5">DSM 17875</strain>
    </source>
</reference>
<evidence type="ECO:0000256" key="1">
    <source>
        <dbReference type="SAM" id="Coils"/>
    </source>
</evidence>
<dbReference type="Proteomes" id="UP000243232">
    <property type="component" value="Chromosome I"/>
</dbReference>
<evidence type="ECO:0000259" key="3">
    <source>
        <dbReference type="Pfam" id="PF13643"/>
    </source>
</evidence>
<evidence type="ECO:0000313" key="5">
    <source>
        <dbReference type="Proteomes" id="UP000243232"/>
    </source>
</evidence>
<keyword evidence="5" id="KW-1185">Reference proteome</keyword>
<protein>
    <recommendedName>
        <fullName evidence="3">DUF4145 domain-containing protein</fullName>
    </recommendedName>
</protein>
<evidence type="ECO:0000313" key="4">
    <source>
        <dbReference type="EMBL" id="SDT86991.1"/>
    </source>
</evidence>
<accession>A0A1H2DVY9</accession>
<dbReference type="EMBL" id="LT629785">
    <property type="protein sequence ID" value="SDT86991.1"/>
    <property type="molecule type" value="Genomic_DNA"/>
</dbReference>
<dbReference type="RefSeq" id="WP_157718762.1">
    <property type="nucleotide sequence ID" value="NZ_LT629785.1"/>
</dbReference>
<evidence type="ECO:0000256" key="2">
    <source>
        <dbReference type="SAM" id="Phobius"/>
    </source>
</evidence>
<keyword evidence="2" id="KW-0812">Transmembrane</keyword>
<keyword evidence="2" id="KW-0472">Membrane</keyword>
<keyword evidence="1" id="KW-0175">Coiled coil</keyword>
<feature type="coiled-coil region" evidence="1">
    <location>
        <begin position="219"/>
        <end position="267"/>
    </location>
</feature>
<proteinExistence type="predicted"/>
<organism evidence="4 5">
    <name type="scientific">Pseudomonas pohangensis</name>
    <dbReference type="NCBI Taxonomy" id="364197"/>
    <lineage>
        <taxon>Bacteria</taxon>
        <taxon>Pseudomonadati</taxon>
        <taxon>Pseudomonadota</taxon>
        <taxon>Gammaproteobacteria</taxon>
        <taxon>Pseudomonadales</taxon>
        <taxon>Pseudomonadaceae</taxon>
        <taxon>Pseudomonas</taxon>
    </lineage>
</organism>
<gene>
    <name evidence="4" type="ORF">SAMN05216296_0074</name>
</gene>
<feature type="domain" description="DUF4145" evidence="3">
    <location>
        <begin position="398"/>
        <end position="451"/>
    </location>
</feature>